<gene>
    <name evidence="7" type="ORF">SUNI508_05156</name>
</gene>
<feature type="compositionally biased region" description="Low complexity" evidence="5">
    <location>
        <begin position="105"/>
        <end position="119"/>
    </location>
</feature>
<name>A0ABR2V5F5_9PEZI</name>
<feature type="compositionally biased region" description="Pro residues" evidence="5">
    <location>
        <begin position="52"/>
        <end position="64"/>
    </location>
</feature>
<feature type="compositionally biased region" description="Basic and acidic residues" evidence="5">
    <location>
        <begin position="81"/>
        <end position="90"/>
    </location>
</feature>
<sequence>MERTPHFFNYHFQGQDDGSYPVFDGSEANGQLNFPQDFSALPSYGNVQLHPAPSPGRPMQPPPLTRSALPARSSIQSGIDRYGHGPDVQHQRRLSSVSSLDRPILESPGLTSGSSSTPETRVSGQSITPNITPPDIESKPAHPSKPREALFPPPAPVLPRRRRPRKPRPKAELTQQEEEARREKFLARNRVAAGKCREKRKTWMTDLEDTKLDLESRNTRLRTEYSALLNEVTQTRALLMTHANCSDGRIDKWVENEAKRFVLGAGEQYDSMLANYGLAPAPQMRQDSLSSLSGYTTAATNEMTSPAHRRSMSLPQSISPTQRGSMSIPQGMAVPSSPVLFRGQLQPDPDGRWDKPTQLWAHAWQHDVMEHLETVPAMEDDPDTQTRTGSQHGKGHEGD</sequence>
<dbReference type="Pfam" id="PF00170">
    <property type="entry name" value="bZIP_1"/>
    <property type="match status" value="1"/>
</dbReference>
<organism evidence="7 8">
    <name type="scientific">Seiridium unicorne</name>
    <dbReference type="NCBI Taxonomy" id="138068"/>
    <lineage>
        <taxon>Eukaryota</taxon>
        <taxon>Fungi</taxon>
        <taxon>Dikarya</taxon>
        <taxon>Ascomycota</taxon>
        <taxon>Pezizomycotina</taxon>
        <taxon>Sordariomycetes</taxon>
        <taxon>Xylariomycetidae</taxon>
        <taxon>Amphisphaeriales</taxon>
        <taxon>Sporocadaceae</taxon>
        <taxon>Seiridium</taxon>
    </lineage>
</organism>
<comment type="subcellular location">
    <subcellularLocation>
        <location evidence="1">Nucleus</location>
    </subcellularLocation>
</comment>
<evidence type="ECO:0000259" key="6">
    <source>
        <dbReference type="PROSITE" id="PS50217"/>
    </source>
</evidence>
<evidence type="ECO:0000313" key="7">
    <source>
        <dbReference type="EMBL" id="KAK9422148.1"/>
    </source>
</evidence>
<keyword evidence="3" id="KW-0804">Transcription</keyword>
<feature type="compositionally biased region" description="Basic residues" evidence="5">
    <location>
        <begin position="159"/>
        <end position="168"/>
    </location>
</feature>
<dbReference type="Proteomes" id="UP001408356">
    <property type="component" value="Unassembled WGS sequence"/>
</dbReference>
<accession>A0ABR2V5F5</accession>
<evidence type="ECO:0000256" key="3">
    <source>
        <dbReference type="ARBA" id="ARBA00023163"/>
    </source>
</evidence>
<dbReference type="InterPro" id="IPR004827">
    <property type="entry name" value="bZIP"/>
</dbReference>
<dbReference type="EMBL" id="JARVKF010000135">
    <property type="protein sequence ID" value="KAK9422148.1"/>
    <property type="molecule type" value="Genomic_DNA"/>
</dbReference>
<dbReference type="Gene3D" id="1.20.5.170">
    <property type="match status" value="1"/>
</dbReference>
<evidence type="ECO:0000313" key="8">
    <source>
        <dbReference type="Proteomes" id="UP001408356"/>
    </source>
</evidence>
<dbReference type="PROSITE" id="PS00036">
    <property type="entry name" value="BZIP_BASIC"/>
    <property type="match status" value="1"/>
</dbReference>
<feature type="region of interest" description="Disordered" evidence="5">
    <location>
        <begin position="303"/>
        <end position="334"/>
    </location>
</feature>
<dbReference type="InterPro" id="IPR051027">
    <property type="entry name" value="bZIP_transcription_factors"/>
</dbReference>
<feature type="region of interest" description="Disordered" evidence="5">
    <location>
        <begin position="377"/>
        <end position="399"/>
    </location>
</feature>
<dbReference type="CDD" id="cd14687">
    <property type="entry name" value="bZIP_ATF2"/>
    <property type="match status" value="1"/>
</dbReference>
<keyword evidence="8" id="KW-1185">Reference proteome</keyword>
<dbReference type="PANTHER" id="PTHR19304">
    <property type="entry name" value="CYCLIC-AMP RESPONSE ELEMENT BINDING PROTEIN"/>
    <property type="match status" value="1"/>
</dbReference>
<keyword evidence="2" id="KW-0805">Transcription regulation</keyword>
<reference evidence="7 8" key="1">
    <citation type="journal article" date="2024" name="J. Plant Pathol.">
        <title>Sequence and assembly of the genome of Seiridium unicorne, isolate CBS 538.82, causal agent of cypress canker disease.</title>
        <authorList>
            <person name="Scali E."/>
            <person name="Rocca G.D."/>
            <person name="Danti R."/>
            <person name="Garbelotto M."/>
            <person name="Barberini S."/>
            <person name="Baroncelli R."/>
            <person name="Emiliani G."/>
        </authorList>
    </citation>
    <scope>NUCLEOTIDE SEQUENCE [LARGE SCALE GENOMIC DNA]</scope>
    <source>
        <strain evidence="7 8">BM-138-508</strain>
    </source>
</reference>
<proteinExistence type="predicted"/>
<dbReference type="SUPFAM" id="SSF57959">
    <property type="entry name" value="Leucine zipper domain"/>
    <property type="match status" value="1"/>
</dbReference>
<evidence type="ECO:0000256" key="2">
    <source>
        <dbReference type="ARBA" id="ARBA00023015"/>
    </source>
</evidence>
<feature type="compositionally biased region" description="Basic and acidic residues" evidence="5">
    <location>
        <begin position="136"/>
        <end position="148"/>
    </location>
</feature>
<evidence type="ECO:0000256" key="5">
    <source>
        <dbReference type="SAM" id="MobiDB-lite"/>
    </source>
</evidence>
<dbReference type="PROSITE" id="PS50217">
    <property type="entry name" value="BZIP"/>
    <property type="match status" value="1"/>
</dbReference>
<dbReference type="InterPro" id="IPR046347">
    <property type="entry name" value="bZIP_sf"/>
</dbReference>
<feature type="compositionally biased region" description="Polar residues" evidence="5">
    <location>
        <begin position="120"/>
        <end position="130"/>
    </location>
</feature>
<dbReference type="SMART" id="SM00338">
    <property type="entry name" value="BRLZ"/>
    <property type="match status" value="1"/>
</dbReference>
<keyword evidence="4" id="KW-0539">Nucleus</keyword>
<protein>
    <submittedName>
        <fullName evidence="7">BZIP domain-containing protein</fullName>
    </submittedName>
</protein>
<feature type="compositionally biased region" description="Polar residues" evidence="5">
    <location>
        <begin position="313"/>
        <end position="328"/>
    </location>
</feature>
<comment type="caution">
    <text evidence="7">The sequence shown here is derived from an EMBL/GenBank/DDBJ whole genome shotgun (WGS) entry which is preliminary data.</text>
</comment>
<evidence type="ECO:0000256" key="4">
    <source>
        <dbReference type="ARBA" id="ARBA00023242"/>
    </source>
</evidence>
<feature type="region of interest" description="Disordered" evidence="5">
    <location>
        <begin position="43"/>
        <end position="182"/>
    </location>
</feature>
<feature type="domain" description="BZIP" evidence="6">
    <location>
        <begin position="179"/>
        <end position="242"/>
    </location>
</feature>
<evidence type="ECO:0000256" key="1">
    <source>
        <dbReference type="ARBA" id="ARBA00004123"/>
    </source>
</evidence>